<dbReference type="Proteomes" id="UP000290545">
    <property type="component" value="Unassembled WGS sequence"/>
</dbReference>
<dbReference type="AlphaFoldDB" id="A0A4Q1D0K7"/>
<comment type="caution">
    <text evidence="1">The sequence shown here is derived from an EMBL/GenBank/DDBJ whole genome shotgun (WGS) entry which is preliminary data.</text>
</comment>
<organism evidence="1 2">
    <name type="scientific">Filimonas effusa</name>
    <dbReference type="NCBI Taxonomy" id="2508721"/>
    <lineage>
        <taxon>Bacteria</taxon>
        <taxon>Pseudomonadati</taxon>
        <taxon>Bacteroidota</taxon>
        <taxon>Chitinophagia</taxon>
        <taxon>Chitinophagales</taxon>
        <taxon>Chitinophagaceae</taxon>
        <taxon>Filimonas</taxon>
    </lineage>
</organism>
<evidence type="ECO:0000313" key="1">
    <source>
        <dbReference type="EMBL" id="RXK81283.1"/>
    </source>
</evidence>
<dbReference type="EMBL" id="SDHZ01000004">
    <property type="protein sequence ID" value="RXK81283.1"/>
    <property type="molecule type" value="Genomic_DNA"/>
</dbReference>
<name>A0A4Q1D0K7_9BACT</name>
<gene>
    <name evidence="1" type="ORF">ESB13_20315</name>
</gene>
<evidence type="ECO:0000313" key="2">
    <source>
        <dbReference type="Proteomes" id="UP000290545"/>
    </source>
</evidence>
<sequence length="239" mass="27164">MIKPTFLVHATDILAAQNSTFSWSKIVKYFVAKSIEYNVDIPYTDTNISTYELPNKRTGALKNLQAFNPEQQFEILEELCNTYEGVEGVAELKIKLVTQYATLRSKSALNISAEQVNEAKGLLTKYPSAEKLYNSALEKIKNGIYDRNALDDLRLSLEEVLKKVLGNTKSLENQRPALSEFFKTKDLSPQIANLLWTTIDSYSKYQNENVKHNDNVKKTDLDVILDYTTACIKQLILHS</sequence>
<reference evidence="1 2" key="1">
    <citation type="submission" date="2019-01" db="EMBL/GenBank/DDBJ databases">
        <title>Filimonas sp. strain TTM-71.</title>
        <authorList>
            <person name="Chen W.-M."/>
        </authorList>
    </citation>
    <scope>NUCLEOTIDE SEQUENCE [LARGE SCALE GENOMIC DNA]</scope>
    <source>
        <strain evidence="1 2">TTM-71</strain>
    </source>
</reference>
<accession>A0A4Q1D0K7</accession>
<dbReference type="RefSeq" id="WP_129005537.1">
    <property type="nucleotide sequence ID" value="NZ_SDHZ01000004.1"/>
</dbReference>
<keyword evidence="2" id="KW-1185">Reference proteome</keyword>
<dbReference type="OrthoDB" id="5688165at2"/>
<proteinExistence type="predicted"/>
<protein>
    <submittedName>
        <fullName evidence="1">Uncharacterized protein</fullName>
    </submittedName>
</protein>